<dbReference type="InterPro" id="IPR010096">
    <property type="entry name" value="NADH-Q_OxRdtase_suN/2"/>
</dbReference>
<feature type="transmembrane region" description="Helical" evidence="5">
    <location>
        <begin position="20"/>
        <end position="40"/>
    </location>
</feature>
<evidence type="ECO:0000259" key="6">
    <source>
        <dbReference type="Pfam" id="PF00361"/>
    </source>
</evidence>
<feature type="domain" description="NADH:quinone oxidoreductase/Mrp antiporter transmembrane" evidence="6">
    <location>
        <begin position="144"/>
        <end position="215"/>
    </location>
</feature>
<feature type="transmembrane region" description="Helical" evidence="5">
    <location>
        <begin position="315"/>
        <end position="334"/>
    </location>
</feature>
<proteinExistence type="inferred from homology"/>
<feature type="transmembrane region" description="Helical" evidence="5">
    <location>
        <begin position="124"/>
        <end position="141"/>
    </location>
</feature>
<sequence>MTNLMVNNLYNVVSLQSFTVFPEYFITLSIIYILIVITLITYNSNGLMLQKAVSECMALTLFMACYLILNDDLTSASYFMDILSFSNAVIYDSLASFTRFWLCFFSGLYFLFVADSLKEQKLTSFEYLIIILFSVLGLLIMCSSNDLLLTYLAIELSSLALYVLASFKKTSSYSVESGIKYFITGAVSSAFFLLGSSFIYGFTGSINFFDFYRMYNASIYDYVMVQWFPGIGYLPSFFFESWLFSFSFRASYARLIEVYDLTFDDLLFGYTIDYFNFVEIGLTLILFSLFIKLAAAPFHLWSLDVYEGSPTSSTIFFAVITKLSILVVLIRLCHMAFFEIKEWWDFYFLSIGVFSIFVGSFGGLKQRKLKTLLAYSSTSHMGYILIAMGSDTFTGVQMALVYMIIYMISSLCVWSILLFLRLKRKNITTKYNKELGDLALLRKSNIPLSLALSLTMFSIAGIPPLVGFLAKLGVFLPLIINSYYLPALASIVFSVVSTFYYIRLIKVLYFENILVGKLYYPINSEKTIILSVLIFALIFLFCNPTLLYLACYKISLALFVDPVTYSSLPIDYPFNK</sequence>
<feature type="transmembrane region" description="Helical" evidence="5">
    <location>
        <begin position="222"/>
        <end position="244"/>
    </location>
</feature>
<name>A0A0U2KWJ1_FISSO</name>
<organism evidence="7">
    <name type="scientific">Fistulifera solaris</name>
    <name type="common">Oleaginous diatom</name>
    <dbReference type="NCBI Taxonomy" id="1519565"/>
    <lineage>
        <taxon>Eukaryota</taxon>
        <taxon>Sar</taxon>
        <taxon>Stramenopiles</taxon>
        <taxon>Ochrophyta</taxon>
        <taxon>Bacillariophyta</taxon>
        <taxon>Bacillariophyceae</taxon>
        <taxon>Bacillariophycidae</taxon>
        <taxon>Naviculales</taxon>
        <taxon>Naviculaceae</taxon>
        <taxon>Fistulifera</taxon>
    </lineage>
</organism>
<feature type="transmembrane region" description="Helical" evidence="5">
    <location>
        <begin position="147"/>
        <end position="167"/>
    </location>
</feature>
<feature type="transmembrane region" description="Helical" evidence="5">
    <location>
        <begin position="179"/>
        <end position="202"/>
    </location>
</feature>
<dbReference type="GO" id="GO:0016020">
    <property type="term" value="C:membrane"/>
    <property type="evidence" value="ECO:0007669"/>
    <property type="project" value="UniProtKB-SubCell"/>
</dbReference>
<dbReference type="Pfam" id="PF00361">
    <property type="entry name" value="Proton_antipo_M"/>
    <property type="match status" value="2"/>
</dbReference>
<keyword evidence="4 5" id="KW-0472">Membrane</keyword>
<feature type="transmembrane region" description="Helical" evidence="5">
    <location>
        <begin position="448"/>
        <end position="470"/>
    </location>
</feature>
<dbReference type="GeneID" id="26039362"/>
<keyword evidence="7" id="KW-0496">Mitochondrion</keyword>
<feature type="transmembrane region" description="Helical" evidence="5">
    <location>
        <begin position="89"/>
        <end position="112"/>
    </location>
</feature>
<comment type="subcellular location">
    <subcellularLocation>
        <location evidence="1">Membrane</location>
        <topology evidence="1">Multi-pass membrane protein</topology>
    </subcellularLocation>
</comment>
<feature type="transmembrane region" description="Helical" evidence="5">
    <location>
        <begin position="482"/>
        <end position="502"/>
    </location>
</feature>
<protein>
    <submittedName>
        <fullName evidence="7">NADH dehydrogenase subunit 2</fullName>
    </submittedName>
</protein>
<evidence type="ECO:0000256" key="4">
    <source>
        <dbReference type="ARBA" id="ARBA00023136"/>
    </source>
</evidence>
<evidence type="ECO:0000256" key="2">
    <source>
        <dbReference type="ARBA" id="ARBA00022692"/>
    </source>
</evidence>
<dbReference type="EMBL" id="KT363689">
    <property type="protein sequence ID" value="ALG35793.1"/>
    <property type="molecule type" value="Genomic_DNA"/>
</dbReference>
<feature type="transmembrane region" description="Helical" evidence="5">
    <location>
        <begin position="399"/>
        <end position="420"/>
    </location>
</feature>
<keyword evidence="2 5" id="KW-0812">Transmembrane</keyword>
<feature type="transmembrane region" description="Helical" evidence="5">
    <location>
        <begin position="527"/>
        <end position="550"/>
    </location>
</feature>
<evidence type="ECO:0000256" key="5">
    <source>
        <dbReference type="SAM" id="Phobius"/>
    </source>
</evidence>
<dbReference type="HAMAP" id="MF_00445">
    <property type="entry name" value="NDH1_NuoN_1"/>
    <property type="match status" value="1"/>
</dbReference>
<feature type="transmembrane region" description="Helical" evidence="5">
    <location>
        <begin position="346"/>
        <end position="364"/>
    </location>
</feature>
<dbReference type="GO" id="GO:0008137">
    <property type="term" value="F:NADH dehydrogenase (ubiquinone) activity"/>
    <property type="evidence" value="ECO:0007669"/>
    <property type="project" value="InterPro"/>
</dbReference>
<accession>A0A0U2KWJ1</accession>
<geneLocation type="mitochondrion" evidence="7"/>
<feature type="domain" description="NADH:quinone oxidoreductase/Mrp antiporter transmembrane" evidence="6">
    <location>
        <begin position="278"/>
        <end position="495"/>
    </location>
</feature>
<evidence type="ECO:0000256" key="3">
    <source>
        <dbReference type="ARBA" id="ARBA00022989"/>
    </source>
</evidence>
<reference evidence="7" key="1">
    <citation type="journal article" date="2015" name="Mitochondrial DNA">
        <title>Complete mitochondrial genome of Fistulifera solaris (Bacillariophycidae).</title>
        <authorList>
            <person name="Tang X."/>
            <person name="Bi G."/>
        </authorList>
    </citation>
    <scope>NUCLEOTIDE SEQUENCE</scope>
</reference>
<dbReference type="InterPro" id="IPR001750">
    <property type="entry name" value="ND/Mrp_TM"/>
</dbReference>
<dbReference type="AlphaFoldDB" id="A0A0U2KWJ1"/>
<dbReference type="PANTHER" id="PTHR22773">
    <property type="entry name" value="NADH DEHYDROGENASE"/>
    <property type="match status" value="1"/>
</dbReference>
<gene>
    <name evidence="7" type="primary">nad2</name>
</gene>
<evidence type="ECO:0000256" key="1">
    <source>
        <dbReference type="ARBA" id="ARBA00004141"/>
    </source>
</evidence>
<evidence type="ECO:0000313" key="7">
    <source>
        <dbReference type="EMBL" id="ALG35793.1"/>
    </source>
</evidence>
<dbReference type="GO" id="GO:0042773">
    <property type="term" value="P:ATP synthesis coupled electron transport"/>
    <property type="evidence" value="ECO:0007669"/>
    <property type="project" value="InterPro"/>
</dbReference>
<feature type="transmembrane region" description="Helical" evidence="5">
    <location>
        <begin position="274"/>
        <end position="295"/>
    </location>
</feature>
<dbReference type="RefSeq" id="YP_009167325.1">
    <property type="nucleotide sequence ID" value="NC_027978.1"/>
</dbReference>
<feature type="transmembrane region" description="Helical" evidence="5">
    <location>
        <begin position="52"/>
        <end position="69"/>
    </location>
</feature>
<keyword evidence="3 5" id="KW-1133">Transmembrane helix</keyword>